<feature type="transmembrane region" description="Helical" evidence="2">
    <location>
        <begin position="247"/>
        <end position="273"/>
    </location>
</feature>
<gene>
    <name evidence="3" type="ORF">MYCTH_2305806</name>
</gene>
<dbReference type="RefSeq" id="XP_003663702.1">
    <property type="nucleotide sequence ID" value="XM_003663654.1"/>
</dbReference>
<keyword evidence="4" id="KW-1185">Reference proteome</keyword>
<dbReference type="Proteomes" id="UP000007322">
    <property type="component" value="Chromosome 4"/>
</dbReference>
<dbReference type="EMBL" id="CP003005">
    <property type="protein sequence ID" value="AEO58457.1"/>
    <property type="molecule type" value="Genomic_DNA"/>
</dbReference>
<dbReference type="OrthoDB" id="3689214at2759"/>
<feature type="region of interest" description="Disordered" evidence="1">
    <location>
        <begin position="1"/>
        <end position="52"/>
    </location>
</feature>
<dbReference type="VEuPathDB" id="FungiDB:MYCTH_2305806"/>
<reference evidence="3 4" key="1">
    <citation type="journal article" date="2011" name="Nat. Biotechnol.">
        <title>Comparative genomic analysis of the thermophilic biomass-degrading fungi Myceliophthora thermophila and Thielavia terrestris.</title>
        <authorList>
            <person name="Berka R.M."/>
            <person name="Grigoriev I.V."/>
            <person name="Otillar R."/>
            <person name="Salamov A."/>
            <person name="Grimwood J."/>
            <person name="Reid I."/>
            <person name="Ishmael N."/>
            <person name="John T."/>
            <person name="Darmond C."/>
            <person name="Moisan M.-C."/>
            <person name="Henrissat B."/>
            <person name="Coutinho P.M."/>
            <person name="Lombard V."/>
            <person name="Natvig D.O."/>
            <person name="Lindquist E."/>
            <person name="Schmutz J."/>
            <person name="Lucas S."/>
            <person name="Harris P."/>
            <person name="Powlowski J."/>
            <person name="Bellemare A."/>
            <person name="Taylor D."/>
            <person name="Butler G."/>
            <person name="de Vries R.P."/>
            <person name="Allijn I.E."/>
            <person name="van den Brink J."/>
            <person name="Ushinsky S."/>
            <person name="Storms R."/>
            <person name="Powell A.J."/>
            <person name="Paulsen I.T."/>
            <person name="Elbourne L.D.H."/>
            <person name="Baker S.E."/>
            <person name="Magnuson J."/>
            <person name="LaBoissiere S."/>
            <person name="Clutterbuck A.J."/>
            <person name="Martinez D."/>
            <person name="Wogulis M."/>
            <person name="de Leon A.L."/>
            <person name="Rey M.W."/>
            <person name="Tsang A."/>
        </authorList>
    </citation>
    <scope>NUCLEOTIDE SEQUENCE [LARGE SCALE GENOMIC DNA]</scope>
    <source>
        <strain evidence="4">ATCC 42464 / BCRC 31852 / DSM 1799</strain>
    </source>
</reference>
<protein>
    <submittedName>
        <fullName evidence="3">Uncharacterized protein</fullName>
    </submittedName>
</protein>
<feature type="compositionally biased region" description="Polar residues" evidence="1">
    <location>
        <begin position="199"/>
        <end position="213"/>
    </location>
</feature>
<dbReference type="GeneID" id="11509898"/>
<dbReference type="eggNOG" id="ENOG502STAJ">
    <property type="taxonomic scope" value="Eukaryota"/>
</dbReference>
<feature type="region of interest" description="Disordered" evidence="1">
    <location>
        <begin position="278"/>
        <end position="300"/>
    </location>
</feature>
<dbReference type="InParanoid" id="G2QFT9"/>
<feature type="region of interest" description="Disordered" evidence="1">
    <location>
        <begin position="199"/>
        <end position="242"/>
    </location>
</feature>
<accession>G2QFT9</accession>
<evidence type="ECO:0000256" key="1">
    <source>
        <dbReference type="SAM" id="MobiDB-lite"/>
    </source>
</evidence>
<evidence type="ECO:0000313" key="3">
    <source>
        <dbReference type="EMBL" id="AEO58457.1"/>
    </source>
</evidence>
<proteinExistence type="predicted"/>
<evidence type="ECO:0000256" key="2">
    <source>
        <dbReference type="SAM" id="Phobius"/>
    </source>
</evidence>
<dbReference type="STRING" id="573729.G2QFT9"/>
<dbReference type="KEGG" id="mtm:MYCTH_2305806"/>
<organism evidence="3 4">
    <name type="scientific">Thermothelomyces thermophilus (strain ATCC 42464 / BCRC 31852 / DSM 1799)</name>
    <name type="common">Sporotrichum thermophile</name>
    <dbReference type="NCBI Taxonomy" id="573729"/>
    <lineage>
        <taxon>Eukaryota</taxon>
        <taxon>Fungi</taxon>
        <taxon>Dikarya</taxon>
        <taxon>Ascomycota</taxon>
        <taxon>Pezizomycotina</taxon>
        <taxon>Sordariomycetes</taxon>
        <taxon>Sordariomycetidae</taxon>
        <taxon>Sordariales</taxon>
        <taxon>Chaetomiaceae</taxon>
        <taxon>Thermothelomyces</taxon>
    </lineage>
</organism>
<dbReference type="OMA" id="PTAQFAN"/>
<evidence type="ECO:0000313" key="4">
    <source>
        <dbReference type="Proteomes" id="UP000007322"/>
    </source>
</evidence>
<keyword evidence="2" id="KW-0472">Membrane</keyword>
<keyword evidence="2" id="KW-0812">Transmembrane</keyword>
<sequence>MHVLADGSQRQGRQPRRRNASTNSNMVIWGRPVDHQASPHPLSRRGANAEDSQREYLWNTPDGDKPDFAEAYTYGDEILISWNALNNSIYDLWLTSWQVGPDPVVLCLASKSETKPNPPTSLFQGADLLTTADKGAVNLTQDGSLKLVTSDPPAAEFARETKYVFRFKPPTSQGEFVASDPDLSSPGFLLVEPSFHQNNFVPSTTGTTQSPSATPAPIPTQFPATPSLDVATPPAGSEDTKPNMSPIAAAGLTIGLILAVVLLVAVEVGYLMWRRRRRRRRGHGDESDEKTPAPARRRWWKRRSKDESDRGLFIQVGKAERIVDDKVWMSPELPGDSTWGQSVLHELQGSRLGRGNPPKRSLTINSSVVELEAGRGVSEPRV</sequence>
<keyword evidence="2" id="KW-1133">Transmembrane helix</keyword>
<name>G2QFT9_THET4</name>
<dbReference type="AlphaFoldDB" id="G2QFT9"/>
<dbReference type="HOGENOM" id="CLU_723978_0_0_1"/>